<dbReference type="PRINTS" id="PR01166">
    <property type="entry name" value="CYCOXIDASEII"/>
</dbReference>
<dbReference type="GO" id="GO:0042773">
    <property type="term" value="P:ATP synthesis coupled electron transport"/>
    <property type="evidence" value="ECO:0007669"/>
    <property type="project" value="TreeGrafter"/>
</dbReference>
<organism evidence="17 19">
    <name type="scientific">Callosobruchus maculatus</name>
    <name type="common">Southern cowpea weevil</name>
    <name type="synonym">Pulse bruchid</name>
    <dbReference type="NCBI Taxonomy" id="64391"/>
    <lineage>
        <taxon>Eukaryota</taxon>
        <taxon>Metazoa</taxon>
        <taxon>Ecdysozoa</taxon>
        <taxon>Arthropoda</taxon>
        <taxon>Hexapoda</taxon>
        <taxon>Insecta</taxon>
        <taxon>Pterygota</taxon>
        <taxon>Neoptera</taxon>
        <taxon>Endopterygota</taxon>
        <taxon>Coleoptera</taxon>
        <taxon>Polyphaga</taxon>
        <taxon>Cucujiformia</taxon>
        <taxon>Chrysomeloidea</taxon>
        <taxon>Chrysomelidae</taxon>
        <taxon>Bruchinae</taxon>
        <taxon>Bruchini</taxon>
        <taxon>Callosobruchus</taxon>
    </lineage>
</organism>
<dbReference type="PANTHER" id="PTHR22888:SF9">
    <property type="entry name" value="CYTOCHROME C OXIDASE SUBUNIT 2"/>
    <property type="match status" value="1"/>
</dbReference>
<evidence type="ECO:0000313" key="16">
    <source>
        <dbReference type="EMBL" id="VEN33631.1"/>
    </source>
</evidence>
<dbReference type="Proteomes" id="UP000410492">
    <property type="component" value="Unassembled WGS sequence"/>
</dbReference>
<evidence type="ECO:0000256" key="1">
    <source>
        <dbReference type="ARBA" id="ARBA00001935"/>
    </source>
</evidence>
<gene>
    <name evidence="16" type="ORF">CALMAC_LOCUS117</name>
    <name evidence="17" type="ORF">CALMAC_LOCUS20477</name>
    <name evidence="18" type="ORF">CALMAC_LOCUS20542</name>
</gene>
<dbReference type="Gene3D" id="1.10.287.90">
    <property type="match status" value="1"/>
</dbReference>
<evidence type="ECO:0000256" key="5">
    <source>
        <dbReference type="ARBA" id="ARBA00015946"/>
    </source>
</evidence>
<dbReference type="PROSITE" id="PS50999">
    <property type="entry name" value="COX2_TM"/>
    <property type="match status" value="1"/>
</dbReference>
<feature type="domain" description="Cytochrome oxidase subunit II transmembrane region profile" evidence="15">
    <location>
        <begin position="1"/>
        <end position="91"/>
    </location>
</feature>
<comment type="subcellular location">
    <subcellularLocation>
        <location evidence="2">Mitochondrion inner membrane</location>
        <topology evidence="2">Multi-pass membrane protein</topology>
    </subcellularLocation>
</comment>
<reference evidence="17 19" key="1">
    <citation type="submission" date="2019-01" db="EMBL/GenBank/DDBJ databases">
        <authorList>
            <person name="Sayadi A."/>
        </authorList>
    </citation>
    <scope>NUCLEOTIDE SEQUENCE [LARGE SCALE GENOMIC DNA]</scope>
</reference>
<comment type="similarity">
    <text evidence="3">Belongs to the cytochrome c oxidase subunit 2 family.</text>
</comment>
<evidence type="ECO:0000256" key="10">
    <source>
        <dbReference type="ARBA" id="ARBA00023128"/>
    </source>
</evidence>
<dbReference type="EMBL" id="CAACVG010014825">
    <property type="protein sequence ID" value="VEN63738.1"/>
    <property type="molecule type" value="Genomic_DNA"/>
</dbReference>
<evidence type="ECO:0000256" key="9">
    <source>
        <dbReference type="ARBA" id="ARBA00023008"/>
    </source>
</evidence>
<dbReference type="AlphaFoldDB" id="A0A653DU55"/>
<keyword evidence="19" id="KW-1185">Reference proteome</keyword>
<keyword evidence="7" id="KW-0999">Mitochondrion inner membrane</keyword>
<evidence type="ECO:0000256" key="3">
    <source>
        <dbReference type="ARBA" id="ARBA00007866"/>
    </source>
</evidence>
<keyword evidence="8 14" id="KW-1133">Transmembrane helix</keyword>
<evidence type="ECO:0000256" key="12">
    <source>
        <dbReference type="ARBA" id="ARBA00031389"/>
    </source>
</evidence>
<dbReference type="EC" id="7.1.1.9" evidence="4"/>
<evidence type="ECO:0000256" key="2">
    <source>
        <dbReference type="ARBA" id="ARBA00004448"/>
    </source>
</evidence>
<dbReference type="Pfam" id="PF02790">
    <property type="entry name" value="COX2_TM"/>
    <property type="match status" value="1"/>
</dbReference>
<dbReference type="EMBL" id="CAACVG010000153">
    <property type="protein sequence ID" value="VEN33631.1"/>
    <property type="molecule type" value="Genomic_DNA"/>
</dbReference>
<evidence type="ECO:0000256" key="7">
    <source>
        <dbReference type="ARBA" id="ARBA00022792"/>
    </source>
</evidence>
<accession>A0A653DU55</accession>
<proteinExistence type="inferred from homology"/>
<dbReference type="OrthoDB" id="6699132at2759"/>
<keyword evidence="10" id="KW-0496">Mitochondrion</keyword>
<keyword evidence="6 14" id="KW-0812">Transmembrane</keyword>
<dbReference type="InterPro" id="IPR011759">
    <property type="entry name" value="Cyt_c_oxidase_su2_TM_dom"/>
</dbReference>
<feature type="transmembrane region" description="Helical" evidence="14">
    <location>
        <begin position="28"/>
        <end position="51"/>
    </location>
</feature>
<feature type="transmembrane region" description="Helical" evidence="14">
    <location>
        <begin position="63"/>
        <end position="87"/>
    </location>
</feature>
<dbReference type="GO" id="GO:0004129">
    <property type="term" value="F:cytochrome-c oxidase activity"/>
    <property type="evidence" value="ECO:0007669"/>
    <property type="project" value="UniProtKB-EC"/>
</dbReference>
<dbReference type="GO" id="GO:0005743">
    <property type="term" value="C:mitochondrial inner membrane"/>
    <property type="evidence" value="ECO:0007669"/>
    <property type="project" value="UniProtKB-SubCell"/>
</dbReference>
<comment type="catalytic activity">
    <reaction evidence="13">
        <text>4 Fe(II)-[cytochrome c] + O2 + 8 H(+)(in) = 4 Fe(III)-[cytochrome c] + 2 H2O + 4 H(+)(out)</text>
        <dbReference type="Rhea" id="RHEA:11436"/>
        <dbReference type="Rhea" id="RHEA-COMP:10350"/>
        <dbReference type="Rhea" id="RHEA-COMP:14399"/>
        <dbReference type="ChEBI" id="CHEBI:15377"/>
        <dbReference type="ChEBI" id="CHEBI:15378"/>
        <dbReference type="ChEBI" id="CHEBI:15379"/>
        <dbReference type="ChEBI" id="CHEBI:29033"/>
        <dbReference type="ChEBI" id="CHEBI:29034"/>
        <dbReference type="EC" id="7.1.1.9"/>
    </reaction>
    <physiologicalReaction direction="left-to-right" evidence="13">
        <dbReference type="Rhea" id="RHEA:11437"/>
    </physiologicalReaction>
</comment>
<dbReference type="PANTHER" id="PTHR22888">
    <property type="entry name" value="CYTOCHROME C OXIDASE, SUBUNIT II"/>
    <property type="match status" value="1"/>
</dbReference>
<name>A0A653DU55_CALMS</name>
<evidence type="ECO:0000313" key="17">
    <source>
        <dbReference type="EMBL" id="VEN63738.1"/>
    </source>
</evidence>
<dbReference type="InterPro" id="IPR036257">
    <property type="entry name" value="Cyt_c_oxidase_su2_TM_sf"/>
</dbReference>
<evidence type="ECO:0000313" key="18">
    <source>
        <dbReference type="EMBL" id="VEN63834.1"/>
    </source>
</evidence>
<dbReference type="SUPFAM" id="SSF81464">
    <property type="entry name" value="Cytochrome c oxidase subunit II-like, transmembrane region"/>
    <property type="match status" value="1"/>
</dbReference>
<evidence type="ECO:0000256" key="4">
    <source>
        <dbReference type="ARBA" id="ARBA00012949"/>
    </source>
</evidence>
<evidence type="ECO:0000313" key="19">
    <source>
        <dbReference type="Proteomes" id="UP000410492"/>
    </source>
</evidence>
<evidence type="ECO:0000256" key="14">
    <source>
        <dbReference type="SAM" id="Phobius"/>
    </source>
</evidence>
<comment type="cofactor">
    <cofactor evidence="1">
        <name>Cu cation</name>
        <dbReference type="ChEBI" id="CHEBI:23378"/>
    </cofactor>
</comment>
<keyword evidence="9" id="KW-0186">Copper</keyword>
<dbReference type="EMBL" id="CAACVG010014878">
    <property type="protein sequence ID" value="VEN63834.1"/>
    <property type="molecule type" value="Genomic_DNA"/>
</dbReference>
<evidence type="ECO:0000256" key="6">
    <source>
        <dbReference type="ARBA" id="ARBA00022692"/>
    </source>
</evidence>
<evidence type="ECO:0000256" key="8">
    <source>
        <dbReference type="ARBA" id="ARBA00022989"/>
    </source>
</evidence>
<sequence>MSLRICLSFHDRASPLIEQLTFFHDHALLILIIITVLVGQLILTLFTNKYIHRYLLEGQTIEIIWTVLPAITLIFIAVPSLRLIYILDEINNPIITIKSIGHQ</sequence>
<dbReference type="InterPro" id="IPR045187">
    <property type="entry name" value="CcO_II"/>
</dbReference>
<evidence type="ECO:0000256" key="11">
    <source>
        <dbReference type="ARBA" id="ARBA00023136"/>
    </source>
</evidence>
<protein>
    <recommendedName>
        <fullName evidence="5">Cytochrome c oxidase subunit 2</fullName>
        <ecNumber evidence="4">7.1.1.9</ecNumber>
    </recommendedName>
    <alternativeName>
        <fullName evidence="12">Cytochrome c oxidase polypeptide II</fullName>
    </alternativeName>
</protein>
<keyword evidence="11 14" id="KW-0472">Membrane</keyword>
<evidence type="ECO:0000256" key="13">
    <source>
        <dbReference type="ARBA" id="ARBA00049512"/>
    </source>
</evidence>
<evidence type="ECO:0000259" key="15">
    <source>
        <dbReference type="PROSITE" id="PS50999"/>
    </source>
</evidence>